<evidence type="ECO:0000259" key="3">
    <source>
        <dbReference type="PROSITE" id="PS50878"/>
    </source>
</evidence>
<dbReference type="InterPro" id="IPR043502">
    <property type="entry name" value="DNA/RNA_pol_sf"/>
</dbReference>
<organism evidence="4 5">
    <name type="scientific">Sakesphorus luctuosus</name>
    <dbReference type="NCBI Taxonomy" id="419690"/>
    <lineage>
        <taxon>Eukaryota</taxon>
        <taxon>Metazoa</taxon>
        <taxon>Chordata</taxon>
        <taxon>Craniata</taxon>
        <taxon>Vertebrata</taxon>
        <taxon>Euteleostomi</taxon>
        <taxon>Archelosauria</taxon>
        <taxon>Archosauria</taxon>
        <taxon>Dinosauria</taxon>
        <taxon>Saurischia</taxon>
        <taxon>Theropoda</taxon>
        <taxon>Coelurosauria</taxon>
        <taxon>Aves</taxon>
        <taxon>Neognathae</taxon>
        <taxon>Neoaves</taxon>
        <taxon>Telluraves</taxon>
        <taxon>Australaves</taxon>
        <taxon>Passeriformes</taxon>
        <taxon>Thamnophilidae</taxon>
        <taxon>Sakesphorus</taxon>
    </lineage>
</organism>
<evidence type="ECO:0000256" key="1">
    <source>
        <dbReference type="ARBA" id="ARBA00010879"/>
    </source>
</evidence>
<proteinExistence type="inferred from homology"/>
<evidence type="ECO:0000313" key="5">
    <source>
        <dbReference type="Proteomes" id="UP000558958"/>
    </source>
</evidence>
<dbReference type="InterPro" id="IPR000477">
    <property type="entry name" value="RT_dom"/>
</dbReference>
<dbReference type="Proteomes" id="UP000558958">
    <property type="component" value="Unassembled WGS sequence"/>
</dbReference>
<accession>A0A7K8Z714</accession>
<evidence type="ECO:0000313" key="4">
    <source>
        <dbReference type="EMBL" id="NXG11602.1"/>
    </source>
</evidence>
<dbReference type="AlphaFoldDB" id="A0A7K8Z714"/>
<dbReference type="EMBL" id="VWZD01012686">
    <property type="protein sequence ID" value="NXG11602.1"/>
    <property type="molecule type" value="Genomic_DNA"/>
</dbReference>
<dbReference type="InterPro" id="IPR043128">
    <property type="entry name" value="Rev_trsase/Diguanyl_cyclase"/>
</dbReference>
<dbReference type="InterPro" id="IPR051320">
    <property type="entry name" value="Viral_Replic_Matur_Polypro"/>
</dbReference>
<gene>
    <name evidence="4" type="primary">Tf29_1</name>
    <name evidence="4" type="ORF">SAKLUC_R15989</name>
</gene>
<name>A0A7K8Z714_9PASS</name>
<comment type="similarity">
    <text evidence="1">Belongs to the beta type-B retroviral polymerase family. HERV class-II K(HML-2) pol subfamily.</text>
</comment>
<feature type="non-terminal residue" evidence="4">
    <location>
        <position position="1"/>
    </location>
</feature>
<sequence length="98" mass="11202">ALMGFEVEHGVAVTQYADDLMVAGKSEEMVKKETVRLLNYLAEKGLKVSWKKLQFVQKEIRYLGHILTEEGNRLCPERLQGILAVSIPKNKQEVQKFL</sequence>
<dbReference type="PANTHER" id="PTHR33064:SF37">
    <property type="entry name" value="RIBONUCLEASE H"/>
    <property type="match status" value="1"/>
</dbReference>
<reference evidence="4 5" key="1">
    <citation type="submission" date="2019-09" db="EMBL/GenBank/DDBJ databases">
        <title>Bird 10,000 Genomes (B10K) Project - Family phase.</title>
        <authorList>
            <person name="Zhang G."/>
        </authorList>
    </citation>
    <scope>NUCLEOTIDE SEQUENCE [LARGE SCALE GENOMIC DNA]</scope>
    <source>
        <strain evidence="4">B10K-DU-001-06</strain>
        <tissue evidence="4">Muscle</tissue>
    </source>
</reference>
<dbReference type="SUPFAM" id="SSF56672">
    <property type="entry name" value="DNA/RNA polymerases"/>
    <property type="match status" value="1"/>
</dbReference>
<dbReference type="Pfam" id="PF00078">
    <property type="entry name" value="RVT_1"/>
    <property type="match status" value="1"/>
</dbReference>
<dbReference type="PROSITE" id="PS50878">
    <property type="entry name" value="RT_POL"/>
    <property type="match status" value="1"/>
</dbReference>
<dbReference type="EC" id="3.1.26.4" evidence="2"/>
<evidence type="ECO:0000256" key="2">
    <source>
        <dbReference type="ARBA" id="ARBA00012180"/>
    </source>
</evidence>
<dbReference type="Gene3D" id="3.30.70.270">
    <property type="match status" value="1"/>
</dbReference>
<feature type="domain" description="Reverse transcriptase" evidence="3">
    <location>
        <begin position="1"/>
        <end position="67"/>
    </location>
</feature>
<dbReference type="GO" id="GO:0004523">
    <property type="term" value="F:RNA-DNA hybrid ribonuclease activity"/>
    <property type="evidence" value="ECO:0007669"/>
    <property type="project" value="UniProtKB-EC"/>
</dbReference>
<comment type="caution">
    <text evidence="4">The sequence shown here is derived from an EMBL/GenBank/DDBJ whole genome shotgun (WGS) entry which is preliminary data.</text>
</comment>
<protein>
    <recommendedName>
        <fullName evidence="2">ribonuclease H</fullName>
        <ecNumber evidence="2">3.1.26.4</ecNumber>
    </recommendedName>
</protein>
<dbReference type="PANTHER" id="PTHR33064">
    <property type="entry name" value="POL PROTEIN"/>
    <property type="match status" value="1"/>
</dbReference>
<feature type="non-terminal residue" evidence="4">
    <location>
        <position position="98"/>
    </location>
</feature>
<keyword evidence="5" id="KW-1185">Reference proteome</keyword>